<dbReference type="PROSITE" id="PS01318">
    <property type="entry name" value="TSAA_1"/>
    <property type="match status" value="1"/>
</dbReference>
<dbReference type="CDD" id="cd09281">
    <property type="entry name" value="UPF0066"/>
    <property type="match status" value="1"/>
</dbReference>
<dbReference type="InterPro" id="IPR023368">
    <property type="entry name" value="UPF0066_cons_site"/>
</dbReference>
<dbReference type="NCBIfam" id="TIGR00104">
    <property type="entry name" value="tRNA_TsaA"/>
    <property type="match status" value="1"/>
</dbReference>
<organism evidence="4 5">
    <name type="scientific">Vreelandella titanicae BH1</name>
    <dbReference type="NCBI Taxonomy" id="1204738"/>
    <lineage>
        <taxon>Bacteria</taxon>
        <taxon>Pseudomonadati</taxon>
        <taxon>Pseudomonadota</taxon>
        <taxon>Gammaproteobacteria</taxon>
        <taxon>Oceanospirillales</taxon>
        <taxon>Halomonadaceae</taxon>
        <taxon>Vreelandella</taxon>
    </lineage>
</organism>
<dbReference type="Pfam" id="PF01980">
    <property type="entry name" value="TrmO_N"/>
    <property type="match status" value="1"/>
</dbReference>
<dbReference type="Gene3D" id="2.40.30.70">
    <property type="entry name" value="YaeB-like"/>
    <property type="match status" value="1"/>
</dbReference>
<dbReference type="AlphaFoldDB" id="L9U9V5"/>
<dbReference type="SUPFAM" id="SSF118196">
    <property type="entry name" value="YaeB-like"/>
    <property type="match status" value="1"/>
</dbReference>
<dbReference type="PANTHER" id="PTHR12818">
    <property type="entry name" value="TRNA (ADENINE(37)-N6)-METHYLTRANSFERASE"/>
    <property type="match status" value="1"/>
</dbReference>
<feature type="domain" description="TsaA-like" evidence="3">
    <location>
        <begin position="81"/>
        <end position="220"/>
    </location>
</feature>
<dbReference type="Pfam" id="PF18389">
    <property type="entry name" value="TrmO_C"/>
    <property type="match status" value="1"/>
</dbReference>
<evidence type="ECO:0000313" key="5">
    <source>
        <dbReference type="Proteomes" id="UP000011651"/>
    </source>
</evidence>
<dbReference type="PATRIC" id="fig|1204738.3.peg.2719"/>
<dbReference type="EMBL" id="AOPO01000006">
    <property type="protein sequence ID" value="ELY21426.1"/>
    <property type="molecule type" value="Genomic_DNA"/>
</dbReference>
<dbReference type="InterPro" id="IPR036414">
    <property type="entry name" value="YaeB_N_sf"/>
</dbReference>
<comment type="similarity">
    <text evidence="2">Belongs to the tRNA methyltransferase O family.</text>
</comment>
<dbReference type="PANTHER" id="PTHR12818:SF0">
    <property type="entry name" value="TRNA (ADENINE(37)-N6)-METHYLTRANSFERASE"/>
    <property type="match status" value="1"/>
</dbReference>
<evidence type="ECO:0000259" key="3">
    <source>
        <dbReference type="PROSITE" id="PS51668"/>
    </source>
</evidence>
<evidence type="ECO:0000256" key="2">
    <source>
        <dbReference type="ARBA" id="ARBA00033753"/>
    </source>
</evidence>
<dbReference type="InterPro" id="IPR040372">
    <property type="entry name" value="YaeB-like"/>
</dbReference>
<gene>
    <name evidence="4" type="ORF">HALTITAN_1811</name>
</gene>
<proteinExistence type="inferred from homology"/>
<keyword evidence="1" id="KW-0949">S-adenosyl-L-methionine</keyword>
<dbReference type="InterPro" id="IPR041369">
    <property type="entry name" value="TrmO_C"/>
</dbReference>
<evidence type="ECO:0000256" key="1">
    <source>
        <dbReference type="ARBA" id="ARBA00022691"/>
    </source>
</evidence>
<dbReference type="InterPro" id="IPR023370">
    <property type="entry name" value="TrmO-like_N"/>
</dbReference>
<dbReference type="Proteomes" id="UP000011651">
    <property type="component" value="Unassembled WGS sequence"/>
</dbReference>
<dbReference type="Gene3D" id="3.30.2310.10">
    <property type="entry name" value="YaeB-like"/>
    <property type="match status" value="1"/>
</dbReference>
<evidence type="ECO:0000313" key="4">
    <source>
        <dbReference type="EMBL" id="ELY21426.1"/>
    </source>
</evidence>
<accession>L9U9V5</accession>
<reference evidence="4 5" key="1">
    <citation type="journal article" date="2013" name="Genome Announc.">
        <title>Draft Genome of the Marine Gammaproteobacterium Halomonas titanicae.</title>
        <authorList>
            <person name="Sanchez-Porro C."/>
            <person name="de la Haba R.R."/>
            <person name="Cruz-Hernandez N."/>
            <person name="Gonzalez J.M."/>
            <person name="Reyes-Guirao C."/>
            <person name="Navarro-Sampedro L."/>
            <person name="Carballo M."/>
            <person name="Ventosa A."/>
        </authorList>
    </citation>
    <scope>NUCLEOTIDE SEQUENCE [LARGE SCALE GENOMIC DNA]</scope>
    <source>
        <strain evidence="4 5">BH1</strain>
    </source>
</reference>
<dbReference type="PROSITE" id="PS51668">
    <property type="entry name" value="TSAA_2"/>
    <property type="match status" value="1"/>
</dbReference>
<name>L9U9V5_9GAMM</name>
<sequence length="314" mass="34913">MLAPRDRLFAYWLALAAPRYWSCVTSELFSYHLIKTHSITPHLVTLKPLACFILLGSILRESTPAEGSVMDDAPNSEHFTLTPIGHVVSDYPDKFGIPRQPGLAPAADARLVLTAPYNDPLAVRGLEDFSHLWLSFIFHQSPERWSPLVRPPRLGGNKKVGVFASRSTHRPNRLGLSLVRLVGIDTQHGVTLQLQGCDLVSGTPVIDIKPYLPWAESEPNALAGFAPETPPLMDVTFHQAALDTLAQRHDSATLLALIEQVLSQDPRPAYKQKDRDSERLYGVRLRDVDVKFCPRQNGEATTLEVMAIEPYAEQ</sequence>
<dbReference type="InterPro" id="IPR036413">
    <property type="entry name" value="YaeB-like_sf"/>
</dbReference>
<comment type="caution">
    <text evidence="4">The sequence shown here is derived from an EMBL/GenBank/DDBJ whole genome shotgun (WGS) entry which is preliminary data.</text>
</comment>
<protein>
    <submittedName>
        <fullName evidence="4">Uncharacterized protein family UPF0066, YaeB-like domain</fullName>
    </submittedName>
</protein>